<gene>
    <name evidence="1" type="ORF">AFUS01_LOCUS26129</name>
</gene>
<name>A0A8J2KL16_9HEXA</name>
<sequence length="395" mass="45963">MLGWVVHGRLPKDFNSCKEEFTFQINSEQEDTSIHRLVRDYFSLESFGTKPGSCRLESKEDVRARKILRETTRKLEDRYETGLLWKHDEPQLPESRTMALKRLKGIERKMDRDPAYAARYSTQMEGFLEKGYARKLTPEEIVADSPKLWYLPHFAVVNPNKPDKMRLVFDAAAKSCGISLNDALMAGPDFLTALPGHLFNFRHYAVAVTGDIKEMFPQIKICEEDQAAQRFLWRGMDRDRPPDEYLMNSMIFGAKSSPCSAQYVRDFNAGQFGNRFPGAVHAILQQHYMDNYLTSFRDVREAKNRVQEVYNIHTYGGFKMCSWLTNDRELLDWIPPHLRAENVKDLDIELGLPQERILGLSWDPNLDTLNFNLKFHRVDDAIMKLDRPPTKREFL</sequence>
<evidence type="ECO:0000313" key="1">
    <source>
        <dbReference type="EMBL" id="CAG7815451.1"/>
    </source>
</evidence>
<accession>A0A8J2KL16</accession>
<evidence type="ECO:0000313" key="2">
    <source>
        <dbReference type="Proteomes" id="UP000708208"/>
    </source>
</evidence>
<dbReference type="OrthoDB" id="5983986at2759"/>
<proteinExistence type="predicted"/>
<feature type="non-terminal residue" evidence="1">
    <location>
        <position position="395"/>
    </location>
</feature>
<dbReference type="AlphaFoldDB" id="A0A8J2KL16"/>
<dbReference type="PANTHER" id="PTHR47331">
    <property type="entry name" value="PHD-TYPE DOMAIN-CONTAINING PROTEIN"/>
    <property type="match status" value="1"/>
</dbReference>
<comment type="caution">
    <text evidence="1">The sequence shown here is derived from an EMBL/GenBank/DDBJ whole genome shotgun (WGS) entry which is preliminary data.</text>
</comment>
<protein>
    <submittedName>
        <fullName evidence="1">Uncharacterized protein</fullName>
    </submittedName>
</protein>
<dbReference type="PANTHER" id="PTHR47331:SF1">
    <property type="entry name" value="GAG-LIKE PROTEIN"/>
    <property type="match status" value="1"/>
</dbReference>
<keyword evidence="2" id="KW-1185">Reference proteome</keyword>
<dbReference type="Proteomes" id="UP000708208">
    <property type="component" value="Unassembled WGS sequence"/>
</dbReference>
<dbReference type="EMBL" id="CAJVCH010344660">
    <property type="protein sequence ID" value="CAG7815451.1"/>
    <property type="molecule type" value="Genomic_DNA"/>
</dbReference>
<reference evidence="1" key="1">
    <citation type="submission" date="2021-06" db="EMBL/GenBank/DDBJ databases">
        <authorList>
            <person name="Hodson N. C."/>
            <person name="Mongue J. A."/>
            <person name="Jaron S. K."/>
        </authorList>
    </citation>
    <scope>NUCLEOTIDE SEQUENCE</scope>
</reference>
<organism evidence="1 2">
    <name type="scientific">Allacma fusca</name>
    <dbReference type="NCBI Taxonomy" id="39272"/>
    <lineage>
        <taxon>Eukaryota</taxon>
        <taxon>Metazoa</taxon>
        <taxon>Ecdysozoa</taxon>
        <taxon>Arthropoda</taxon>
        <taxon>Hexapoda</taxon>
        <taxon>Collembola</taxon>
        <taxon>Symphypleona</taxon>
        <taxon>Sminthuridae</taxon>
        <taxon>Allacma</taxon>
    </lineage>
</organism>